<keyword evidence="1" id="KW-0808">Transferase</keyword>
<geneLocation type="plasmid" evidence="1">
    <name>unnamed1</name>
</geneLocation>
<dbReference type="InterPro" id="IPR023606">
    <property type="entry name" value="CoA-Trfase_III_dom_1_sf"/>
</dbReference>
<dbReference type="Gene3D" id="3.40.50.10540">
    <property type="entry name" value="Crotonobetainyl-coa:carnitine coa-transferase, domain 1"/>
    <property type="match status" value="1"/>
</dbReference>
<dbReference type="STRING" id="1349762.GCA_001592245_00114"/>
<dbReference type="InterPro" id="IPR044855">
    <property type="entry name" value="CoA-Trfase_III_dom3_sf"/>
</dbReference>
<dbReference type="SUPFAM" id="SSF89796">
    <property type="entry name" value="CoA-transferase family III (CaiB/BaiF)"/>
    <property type="match status" value="1"/>
</dbReference>
<sequence>MLSGIKIVEICGIGPGPFCAMHLADLGADVIAVERAAPGESDAPADGSVLNRGKRSVVADLKTAEGRELVLRLIEDADALIEGMRPGVMERLGLGPEALHLRNPRLVYGRMTGWGQSGPLAQAAGHDNNYISLSGALYYNGAPSEPPSSAITLVGDIGGGALYLAVGLLSGILNARTTGKGTVVDAAIVDGSAHMLQLLLATRKKGFVTGVRGQNIHDSSHFFATYRCADGHFVTLGTIEPQFYALLLQKLGLANDPRFARQWDRQRWPELHGHFAELFASRTRAEWCALLENTDVCFGPVLSPEEAAAHPHNVARGVYFESEGQLQVAPAPRFDGQARQPGPIPMRGQHTQEIAGILAGNEPHRLWLSPDAACSGPPVQP</sequence>
<proteinExistence type="predicted"/>
<keyword evidence="1" id="KW-0614">Plasmid</keyword>
<dbReference type="InterPro" id="IPR050509">
    <property type="entry name" value="CoA-transferase_III"/>
</dbReference>
<accession>A0A4P7LSA9</accession>
<protein>
    <submittedName>
        <fullName evidence="1">CoA transferase</fullName>
    </submittedName>
</protein>
<dbReference type="InterPro" id="IPR003673">
    <property type="entry name" value="CoA-Trfase_fam_III"/>
</dbReference>
<organism evidence="1 2">
    <name type="scientific">Cupriavidus oxalaticus</name>
    <dbReference type="NCBI Taxonomy" id="96344"/>
    <lineage>
        <taxon>Bacteria</taxon>
        <taxon>Pseudomonadati</taxon>
        <taxon>Pseudomonadota</taxon>
        <taxon>Betaproteobacteria</taxon>
        <taxon>Burkholderiales</taxon>
        <taxon>Burkholderiaceae</taxon>
        <taxon>Cupriavidus</taxon>
    </lineage>
</organism>
<dbReference type="AlphaFoldDB" id="A0A4P7LSA9"/>
<dbReference type="OrthoDB" id="5294844at2"/>
<dbReference type="GO" id="GO:0016740">
    <property type="term" value="F:transferase activity"/>
    <property type="evidence" value="ECO:0007669"/>
    <property type="project" value="UniProtKB-KW"/>
</dbReference>
<dbReference type="PANTHER" id="PTHR48228:SF5">
    <property type="entry name" value="ALPHA-METHYLACYL-COA RACEMASE"/>
    <property type="match status" value="1"/>
</dbReference>
<evidence type="ECO:0000313" key="2">
    <source>
        <dbReference type="Proteomes" id="UP000295294"/>
    </source>
</evidence>
<name>A0A4P7LSA9_9BURK</name>
<dbReference type="Gene3D" id="3.30.1540.10">
    <property type="entry name" value="formyl-coa transferase, domain 3"/>
    <property type="match status" value="1"/>
</dbReference>
<dbReference type="KEGG" id="cox:E0W60_30465"/>
<dbReference type="Proteomes" id="UP000295294">
    <property type="component" value="Plasmid unnamed1"/>
</dbReference>
<reference evidence="1 2" key="1">
    <citation type="submission" date="2019-03" db="EMBL/GenBank/DDBJ databases">
        <title>Efficiently degradation of phenoxyalkanoic acid herbicides by Cupriavidus oxalaticus strain X32.</title>
        <authorList>
            <person name="Sheng X."/>
        </authorList>
    </citation>
    <scope>NUCLEOTIDE SEQUENCE [LARGE SCALE GENOMIC DNA]</scope>
    <source>
        <strain evidence="1 2">X32</strain>
        <plasmid evidence="1 2">unnamed1</plasmid>
    </source>
</reference>
<dbReference type="RefSeq" id="WP_135706625.1">
    <property type="nucleotide sequence ID" value="NZ_CP038636.1"/>
</dbReference>
<evidence type="ECO:0000313" key="1">
    <source>
        <dbReference type="EMBL" id="QBY55381.1"/>
    </source>
</evidence>
<dbReference type="EMBL" id="CP038636">
    <property type="protein sequence ID" value="QBY55381.1"/>
    <property type="molecule type" value="Genomic_DNA"/>
</dbReference>
<dbReference type="Pfam" id="PF02515">
    <property type="entry name" value="CoA_transf_3"/>
    <property type="match status" value="1"/>
</dbReference>
<dbReference type="PANTHER" id="PTHR48228">
    <property type="entry name" value="SUCCINYL-COA--D-CITRAMALATE COA-TRANSFERASE"/>
    <property type="match status" value="1"/>
</dbReference>
<gene>
    <name evidence="1" type="ORF">E0W60_30465</name>
</gene>